<reference evidence="1 2" key="1">
    <citation type="submission" date="2016-11" db="EMBL/GenBank/DDBJ databases">
        <authorList>
            <person name="Jaros S."/>
            <person name="Januszkiewicz K."/>
            <person name="Wedrychowicz H."/>
        </authorList>
    </citation>
    <scope>NUCLEOTIDE SEQUENCE [LARGE SCALE GENOMIC DNA]</scope>
    <source>
        <strain evidence="1 2">CGMCC 4.2025</strain>
    </source>
</reference>
<dbReference type="STRING" id="310782.SAMN05216499_11962"/>
<name>A0A1M7NPF7_9ACTN</name>
<organism evidence="1 2">
    <name type="scientific">Actinacidiphila paucisporea</name>
    <dbReference type="NCBI Taxonomy" id="310782"/>
    <lineage>
        <taxon>Bacteria</taxon>
        <taxon>Bacillati</taxon>
        <taxon>Actinomycetota</taxon>
        <taxon>Actinomycetes</taxon>
        <taxon>Kitasatosporales</taxon>
        <taxon>Streptomycetaceae</taxon>
        <taxon>Actinacidiphila</taxon>
    </lineage>
</organism>
<gene>
    <name evidence="1" type="ORF">SAMN05216499_11962</name>
</gene>
<dbReference type="EMBL" id="FRBI01000019">
    <property type="protein sequence ID" value="SHN05286.1"/>
    <property type="molecule type" value="Genomic_DNA"/>
</dbReference>
<dbReference type="Proteomes" id="UP000184111">
    <property type="component" value="Unassembled WGS sequence"/>
</dbReference>
<evidence type="ECO:0000313" key="2">
    <source>
        <dbReference type="Proteomes" id="UP000184111"/>
    </source>
</evidence>
<accession>A0A1M7NPF7</accession>
<dbReference type="RefSeq" id="WP_159450294.1">
    <property type="nucleotide sequence ID" value="NZ_FRBI01000019.1"/>
</dbReference>
<proteinExistence type="predicted"/>
<dbReference type="AlphaFoldDB" id="A0A1M7NPF7"/>
<evidence type="ECO:0000313" key="1">
    <source>
        <dbReference type="EMBL" id="SHN05286.1"/>
    </source>
</evidence>
<protein>
    <submittedName>
        <fullName evidence="1">Uncharacterized protein</fullName>
    </submittedName>
</protein>
<sequence length="53" mass="5163">MTANSDGLAFLRALATAAATSQYDSFLTTTQASAAATLVAALGGNGAAQGDKQ</sequence>
<keyword evidence="2" id="KW-1185">Reference proteome</keyword>